<evidence type="ECO:0000313" key="4">
    <source>
        <dbReference type="Proteomes" id="UP000824334"/>
    </source>
</evidence>
<dbReference type="EMBL" id="CP080034">
    <property type="protein sequence ID" value="QYC12167.1"/>
    <property type="molecule type" value="Genomic_DNA"/>
</dbReference>
<sequence length="411" mass="43821">MARMSRTSRAASGAFSPVTMIVVLVVGVLALAGVGILSAYSPELKSGNDGGGHVLSKASTGFGALPVLLRSLGVPVVLNRGVLTDASDDSLLVLTPAVQTKPEQIDDIIHYGPTLIILPKWVAAPDANHEGWVRTLNAYSGKSSLEVLPEGLLKDTTLIEREGRATVSLRRPNGTSFGKPIQIEALRTIGGDAWIPVVVTQQGDAILAMHRETRTYVLADSDFLDTSALKSLAGARTAVDLIEILRPDGSPVVFDLTLHGFQRTRSLLRLMLEPPLLGLTLVLAALAVLAGFQAAVRFGPARDHARIIALGKRGLADNTAALVRLAKREHHMAAPYALLVRAAVARVIGAPRSLSDDELNAFLDRVSRTTGAHSTYSALAERAKAAKTPGDLMQVAGDLYRWNQELTRARQ</sequence>
<dbReference type="InterPro" id="IPR025646">
    <property type="entry name" value="DUF4350"/>
</dbReference>
<organism evidence="3 4">
    <name type="scientific">Brevundimonas nasdae</name>
    <dbReference type="NCBI Taxonomy" id="172043"/>
    <lineage>
        <taxon>Bacteria</taxon>
        <taxon>Pseudomonadati</taxon>
        <taxon>Pseudomonadota</taxon>
        <taxon>Alphaproteobacteria</taxon>
        <taxon>Caulobacterales</taxon>
        <taxon>Caulobacteraceae</taxon>
        <taxon>Brevundimonas</taxon>
    </lineage>
</organism>
<keyword evidence="1" id="KW-1133">Transmembrane helix</keyword>
<name>A0ABX8TPJ6_9CAUL</name>
<dbReference type="Pfam" id="PF14258">
    <property type="entry name" value="DUF4350"/>
    <property type="match status" value="1"/>
</dbReference>
<keyword evidence="1" id="KW-0472">Membrane</keyword>
<gene>
    <name evidence="3" type="ORF">KWG56_06305</name>
</gene>
<evidence type="ECO:0000313" key="3">
    <source>
        <dbReference type="EMBL" id="QYC12167.1"/>
    </source>
</evidence>
<dbReference type="Proteomes" id="UP000824334">
    <property type="component" value="Chromosome"/>
</dbReference>
<keyword evidence="1" id="KW-0812">Transmembrane</keyword>
<accession>A0ABX8TPJ6</accession>
<proteinExistence type="predicted"/>
<protein>
    <submittedName>
        <fullName evidence="3">DUF4350 domain-containing protein</fullName>
    </submittedName>
</protein>
<evidence type="ECO:0000256" key="1">
    <source>
        <dbReference type="SAM" id="Phobius"/>
    </source>
</evidence>
<keyword evidence="4" id="KW-1185">Reference proteome</keyword>
<evidence type="ECO:0000259" key="2">
    <source>
        <dbReference type="Pfam" id="PF14258"/>
    </source>
</evidence>
<feature type="transmembrane region" description="Helical" evidence="1">
    <location>
        <begin position="21"/>
        <end position="40"/>
    </location>
</feature>
<feature type="transmembrane region" description="Helical" evidence="1">
    <location>
        <begin position="276"/>
        <end position="296"/>
    </location>
</feature>
<reference evidence="3 4" key="1">
    <citation type="submission" date="2021-07" db="EMBL/GenBank/DDBJ databases">
        <title>Isolation and characterization of bacteria from a gold mining with a capacity of golden bioaccumulation.</title>
        <authorList>
            <person name="Yang X.J."/>
        </authorList>
    </citation>
    <scope>NUCLEOTIDE SEQUENCE [LARGE SCALE GENOMIC DNA]</scope>
    <source>
        <strain evidence="3 4">Au29</strain>
    </source>
</reference>
<feature type="domain" description="DUF4350" evidence="2">
    <location>
        <begin position="56"/>
        <end position="241"/>
    </location>
</feature>